<dbReference type="Proteomes" id="UP001370758">
    <property type="component" value="Unassembled WGS sequence"/>
</dbReference>
<accession>A0AAV9WL30</accession>
<sequence>MQFRVYSPRTRGHFATIIPFFILLVSIEIPQVASSLIKTQIVSTTASNTLSTLSKSFASESATRTSTSAASPTPTTIASNTPPNSTFTATSNNTKPQSSRDGTTPSTATAAALQTSKAKLRKNLTPEFFYQSRMEVECPEGERARSWVTGSLIPLLTGKRVIDGKTYGLLGWEIGLILGNMKSIYQSSVRKNLTKDEITRKLVGIMFKAQRDCKVECTCDQTTGNIIPRPRPGPVPKNTRRSCYGKSAIPRCIFLLGCLCTTLLTTPTANDVSFPFTLMGFQEAMDRIPQSVILDPRNHGWAWNVPPELAGGLAITLRPGVTPDQDAAVLHAQPVNIAGPEEPPMWLYPPRGAEDAPPPEPPHNPELGFIMPEPRVPNVGLEPLAPPPDDLDQLFNDMISEWPAGWDPTQYYNDIDIWKSGSYMDPGGSGGSGGG</sequence>
<dbReference type="AlphaFoldDB" id="A0AAV9WL30"/>
<feature type="region of interest" description="Disordered" evidence="1">
    <location>
        <begin position="62"/>
        <end position="107"/>
    </location>
</feature>
<reference evidence="2 3" key="1">
    <citation type="submission" date="2023-08" db="EMBL/GenBank/DDBJ databases">
        <authorList>
            <person name="Palmer J.M."/>
        </authorList>
    </citation>
    <scope>NUCLEOTIDE SEQUENCE [LARGE SCALE GENOMIC DNA]</scope>
    <source>
        <strain evidence="2 3">TWF481</strain>
    </source>
</reference>
<feature type="compositionally biased region" description="Low complexity" evidence="1">
    <location>
        <begin position="62"/>
        <end position="86"/>
    </location>
</feature>
<proteinExistence type="predicted"/>
<name>A0AAV9WL30_9PEZI</name>
<comment type="caution">
    <text evidence="2">The sequence shown here is derived from an EMBL/GenBank/DDBJ whole genome shotgun (WGS) entry which is preliminary data.</text>
</comment>
<keyword evidence="3" id="KW-1185">Reference proteome</keyword>
<evidence type="ECO:0000313" key="2">
    <source>
        <dbReference type="EMBL" id="KAK6509692.1"/>
    </source>
</evidence>
<evidence type="ECO:0000256" key="1">
    <source>
        <dbReference type="SAM" id="MobiDB-lite"/>
    </source>
</evidence>
<dbReference type="EMBL" id="JAVHJL010000002">
    <property type="protein sequence ID" value="KAK6509692.1"/>
    <property type="molecule type" value="Genomic_DNA"/>
</dbReference>
<gene>
    <name evidence="2" type="ORF">TWF481_004423</name>
</gene>
<feature type="compositionally biased region" description="Polar residues" evidence="1">
    <location>
        <begin position="87"/>
        <end position="107"/>
    </location>
</feature>
<organism evidence="2 3">
    <name type="scientific">Arthrobotrys musiformis</name>
    <dbReference type="NCBI Taxonomy" id="47236"/>
    <lineage>
        <taxon>Eukaryota</taxon>
        <taxon>Fungi</taxon>
        <taxon>Dikarya</taxon>
        <taxon>Ascomycota</taxon>
        <taxon>Pezizomycotina</taxon>
        <taxon>Orbiliomycetes</taxon>
        <taxon>Orbiliales</taxon>
        <taxon>Orbiliaceae</taxon>
        <taxon>Arthrobotrys</taxon>
    </lineage>
</organism>
<protein>
    <submittedName>
        <fullName evidence="2">Uncharacterized protein</fullName>
    </submittedName>
</protein>
<evidence type="ECO:0000313" key="3">
    <source>
        <dbReference type="Proteomes" id="UP001370758"/>
    </source>
</evidence>